<dbReference type="Gene3D" id="2.130.10.10">
    <property type="entry name" value="YVTN repeat-like/Quinoprotein amine dehydrogenase"/>
    <property type="match status" value="1"/>
</dbReference>
<dbReference type="STRING" id="1196353.SAMN05444921_116129"/>
<organism evidence="1 2">
    <name type="scientific">Streptomyces wuyuanensis</name>
    <dbReference type="NCBI Taxonomy" id="1196353"/>
    <lineage>
        <taxon>Bacteria</taxon>
        <taxon>Bacillati</taxon>
        <taxon>Actinomycetota</taxon>
        <taxon>Actinomycetes</taxon>
        <taxon>Kitasatosporales</taxon>
        <taxon>Streptomycetaceae</taxon>
        <taxon>Streptomyces</taxon>
    </lineage>
</organism>
<protein>
    <recommendedName>
        <fullName evidence="3">PQQ-like domain-containing protein</fullName>
    </recommendedName>
</protein>
<dbReference type="OrthoDB" id="3635325at2"/>
<dbReference type="GeneID" id="40831959"/>
<evidence type="ECO:0000313" key="1">
    <source>
        <dbReference type="EMBL" id="SDM98468.1"/>
    </source>
</evidence>
<sequence length="536" mass="59016">MAHALSIRRVLGDGPFAEIGDPRLVAVDPRHGGIVVGGDIGSIRWPPLGTAAIDGWPQYRIGVFGGGDLACRHLHHSHWPVNSIAFHPSLPLAAVGTGRYDGSWDFQGELLLVDLESGTLTSALEERREVLAVEWLDDRRLRLMVSPEDRDSDRAFSHAFETVIEREDWSAAGDRTVGFRELTGPRVPRVRPPDAERARAFLRDRGAAAGSPWELRRQVWAVETLDDGRVLAAFQGARIECRLPSGELQWTVPDLDGGRQIHVCADQRSAWVHARHTGRLTDSGWRRAGNLVQRISLDSGRSLEEYDPGHAVTFTAGRGGRLVVREAWPARDRGQTVLLAPDNTETARFVLPDHEHFAVRRAVEPLFVQRPEGPSPGRQWVVAVGSEMTEGKPPVRRLFPLDWDGDRSMHVFAGPGTCIGKDALVHAATLHDHRGLLERNSFVVRRGLADGAPRWVYGCDEPVTALDGDDRTVFAAFRSGKIVAIDAGTGRPRWERVLHVSGLPVVPLSLTAPRAGRILVGTVDGRILDCETSTRF</sequence>
<dbReference type="Proteomes" id="UP000199063">
    <property type="component" value="Unassembled WGS sequence"/>
</dbReference>
<evidence type="ECO:0000313" key="2">
    <source>
        <dbReference type="Proteomes" id="UP000199063"/>
    </source>
</evidence>
<keyword evidence="2" id="KW-1185">Reference proteome</keyword>
<dbReference type="InterPro" id="IPR015943">
    <property type="entry name" value="WD40/YVTN_repeat-like_dom_sf"/>
</dbReference>
<dbReference type="EMBL" id="FNHI01000016">
    <property type="protein sequence ID" value="SDM98468.1"/>
    <property type="molecule type" value="Genomic_DNA"/>
</dbReference>
<evidence type="ECO:0008006" key="3">
    <source>
        <dbReference type="Google" id="ProtNLM"/>
    </source>
</evidence>
<dbReference type="RefSeq" id="WP_093658006.1">
    <property type="nucleotide sequence ID" value="NZ_FNHI01000016.1"/>
</dbReference>
<name>A0A1G9XNY9_9ACTN</name>
<gene>
    <name evidence="1" type="ORF">SAMN05444921_116129</name>
</gene>
<dbReference type="SUPFAM" id="SSF69322">
    <property type="entry name" value="Tricorn protease domain 2"/>
    <property type="match status" value="1"/>
</dbReference>
<proteinExistence type="predicted"/>
<dbReference type="AlphaFoldDB" id="A0A1G9XNY9"/>
<reference evidence="2" key="1">
    <citation type="submission" date="2016-10" db="EMBL/GenBank/DDBJ databases">
        <authorList>
            <person name="Varghese N."/>
            <person name="Submissions S."/>
        </authorList>
    </citation>
    <scope>NUCLEOTIDE SEQUENCE [LARGE SCALE GENOMIC DNA]</scope>
    <source>
        <strain evidence="2">CGMCC 4.7042</strain>
    </source>
</reference>
<accession>A0A1G9XNY9</accession>